<sequence>MKTTVATSALLLATTAMASSSLDRASLLREFNAWKLSDAGAEAFERGFVPETIGRSVPEAENLLLDRFLDTKREVARLNIEHPDAHFSLENPFVLLNEAEFAAFVKGSFGDGPRQLRAASDDDLVSSDVLDVKATSKDWTTHACSAPLRNQGQCGSCWAFAAVAAAEFGHCLVTGARLDLSPQQLVSCDSSSGYGCQGGWPWKALDYISKNGLCTAAAYPYTSGSSGQNGACQSSCKKTPLRVGASVSIQGEAKLTSALDKQPVVVVVEAGNNVWKNYKSGVVKSCPGAQSDHAVLAVGYDAGSYKIKNSWGASWGNGGYISLQRGVGGKGMCNVAEHPSYPPLK</sequence>
<dbReference type="SMART" id="SM00645">
    <property type="entry name" value="Pept_C1"/>
    <property type="match status" value="1"/>
</dbReference>
<dbReference type="VEuPathDB" id="FungiDB:SPRG_03394"/>
<dbReference type="AlphaFoldDB" id="A0A067CZJ0"/>
<feature type="signal peptide" evidence="3">
    <location>
        <begin position="1"/>
        <end position="18"/>
    </location>
</feature>
<dbReference type="PROSITE" id="PS00639">
    <property type="entry name" value="THIOL_PROTEASE_HIS"/>
    <property type="match status" value="1"/>
</dbReference>
<reference evidence="5 6" key="1">
    <citation type="journal article" date="2013" name="PLoS Genet.">
        <title>Distinctive expansion of potential virulence genes in the genome of the oomycete fish pathogen Saprolegnia parasitica.</title>
        <authorList>
            <person name="Jiang R.H."/>
            <person name="de Bruijn I."/>
            <person name="Haas B.J."/>
            <person name="Belmonte R."/>
            <person name="Lobach L."/>
            <person name="Christie J."/>
            <person name="van den Ackerveken G."/>
            <person name="Bottin A."/>
            <person name="Bulone V."/>
            <person name="Diaz-Moreno S.M."/>
            <person name="Dumas B."/>
            <person name="Fan L."/>
            <person name="Gaulin E."/>
            <person name="Govers F."/>
            <person name="Grenville-Briggs L.J."/>
            <person name="Horner N.R."/>
            <person name="Levin J.Z."/>
            <person name="Mammella M."/>
            <person name="Meijer H.J."/>
            <person name="Morris P."/>
            <person name="Nusbaum C."/>
            <person name="Oome S."/>
            <person name="Phillips A.J."/>
            <person name="van Rooyen D."/>
            <person name="Rzeszutek E."/>
            <person name="Saraiva M."/>
            <person name="Secombes C.J."/>
            <person name="Seidl M.F."/>
            <person name="Snel B."/>
            <person name="Stassen J.H."/>
            <person name="Sykes S."/>
            <person name="Tripathy S."/>
            <person name="van den Berg H."/>
            <person name="Vega-Arreguin J.C."/>
            <person name="Wawra S."/>
            <person name="Young S.K."/>
            <person name="Zeng Q."/>
            <person name="Dieguez-Uribeondo J."/>
            <person name="Russ C."/>
            <person name="Tyler B.M."/>
            <person name="van West P."/>
        </authorList>
    </citation>
    <scope>NUCLEOTIDE SEQUENCE [LARGE SCALE GENOMIC DNA]</scope>
    <source>
        <strain evidence="5 6">CBS 223.65</strain>
    </source>
</reference>
<name>A0A067CZJ0_SAPPC</name>
<dbReference type="OMA" id="SGQNGAC"/>
<dbReference type="OrthoDB" id="68606at2759"/>
<dbReference type="Gene3D" id="3.90.70.10">
    <property type="entry name" value="Cysteine proteinases"/>
    <property type="match status" value="1"/>
</dbReference>
<comment type="similarity">
    <text evidence="1">Belongs to the peptidase C1 family.</text>
</comment>
<dbReference type="EMBL" id="KK583196">
    <property type="protein sequence ID" value="KDO32177.1"/>
    <property type="molecule type" value="Genomic_DNA"/>
</dbReference>
<dbReference type="InterPro" id="IPR039417">
    <property type="entry name" value="Peptidase_C1A_papain-like"/>
</dbReference>
<dbReference type="Pfam" id="PF00112">
    <property type="entry name" value="Peptidase_C1"/>
    <property type="match status" value="1"/>
</dbReference>
<keyword evidence="6" id="KW-1185">Reference proteome</keyword>
<evidence type="ECO:0000256" key="1">
    <source>
        <dbReference type="ARBA" id="ARBA00008455"/>
    </source>
</evidence>
<organism evidence="5 6">
    <name type="scientific">Saprolegnia parasitica (strain CBS 223.65)</name>
    <dbReference type="NCBI Taxonomy" id="695850"/>
    <lineage>
        <taxon>Eukaryota</taxon>
        <taxon>Sar</taxon>
        <taxon>Stramenopiles</taxon>
        <taxon>Oomycota</taxon>
        <taxon>Saprolegniomycetes</taxon>
        <taxon>Saprolegniales</taxon>
        <taxon>Saprolegniaceae</taxon>
        <taxon>Saprolegnia</taxon>
    </lineage>
</organism>
<feature type="chain" id="PRO_5018681326" description="Peptidase C1A papain C-terminal domain-containing protein" evidence="3">
    <location>
        <begin position="19"/>
        <end position="345"/>
    </location>
</feature>
<dbReference type="InterPro" id="IPR013128">
    <property type="entry name" value="Peptidase_C1A"/>
</dbReference>
<accession>A0A067CZJ0</accession>
<evidence type="ECO:0000256" key="3">
    <source>
        <dbReference type="SAM" id="SignalP"/>
    </source>
</evidence>
<dbReference type="InterPro" id="IPR000668">
    <property type="entry name" value="Peptidase_C1A_C"/>
</dbReference>
<dbReference type="InterPro" id="IPR025660">
    <property type="entry name" value="Pept_his_AS"/>
</dbReference>
<dbReference type="InterPro" id="IPR038765">
    <property type="entry name" value="Papain-like_cys_pep_sf"/>
</dbReference>
<dbReference type="PRINTS" id="PR00705">
    <property type="entry name" value="PAPAIN"/>
</dbReference>
<dbReference type="PROSITE" id="PS00139">
    <property type="entry name" value="THIOL_PROTEASE_CYS"/>
    <property type="match status" value="1"/>
</dbReference>
<evidence type="ECO:0000256" key="2">
    <source>
        <dbReference type="ARBA" id="ARBA00023145"/>
    </source>
</evidence>
<dbReference type="SUPFAM" id="SSF54001">
    <property type="entry name" value="Cysteine proteinases"/>
    <property type="match status" value="1"/>
</dbReference>
<keyword evidence="3" id="KW-0732">Signal</keyword>
<feature type="domain" description="Peptidase C1A papain C-terminal" evidence="4">
    <location>
        <begin position="133"/>
        <end position="343"/>
    </location>
</feature>
<dbReference type="GO" id="GO:0008234">
    <property type="term" value="F:cysteine-type peptidase activity"/>
    <property type="evidence" value="ECO:0007669"/>
    <property type="project" value="InterPro"/>
</dbReference>
<dbReference type="PANTHER" id="PTHR12411">
    <property type="entry name" value="CYSTEINE PROTEASE FAMILY C1-RELATED"/>
    <property type="match status" value="1"/>
</dbReference>
<dbReference type="Proteomes" id="UP000030745">
    <property type="component" value="Unassembled WGS sequence"/>
</dbReference>
<evidence type="ECO:0000313" key="6">
    <source>
        <dbReference type="Proteomes" id="UP000030745"/>
    </source>
</evidence>
<evidence type="ECO:0000313" key="5">
    <source>
        <dbReference type="EMBL" id="KDO32177.1"/>
    </source>
</evidence>
<proteinExistence type="inferred from homology"/>
<gene>
    <name evidence="5" type="ORF">SPRG_03394</name>
</gene>
<dbReference type="GeneID" id="24125904"/>
<dbReference type="CDD" id="cd02248">
    <property type="entry name" value="Peptidase_C1A"/>
    <property type="match status" value="1"/>
</dbReference>
<dbReference type="GO" id="GO:0006508">
    <property type="term" value="P:proteolysis"/>
    <property type="evidence" value="ECO:0007669"/>
    <property type="project" value="InterPro"/>
</dbReference>
<protein>
    <recommendedName>
        <fullName evidence="4">Peptidase C1A papain C-terminal domain-containing protein</fullName>
    </recommendedName>
</protein>
<dbReference type="KEGG" id="spar:SPRG_03394"/>
<dbReference type="RefSeq" id="XP_012197358.1">
    <property type="nucleotide sequence ID" value="XM_012341968.1"/>
</dbReference>
<evidence type="ECO:0000259" key="4">
    <source>
        <dbReference type="SMART" id="SM00645"/>
    </source>
</evidence>
<dbReference type="InterPro" id="IPR000169">
    <property type="entry name" value="Pept_cys_AS"/>
</dbReference>
<keyword evidence="2" id="KW-0865">Zymogen</keyword>